<dbReference type="InterPro" id="IPR025828">
    <property type="entry name" value="Put_sensor_dom"/>
</dbReference>
<feature type="domain" description="Histidine kinase/HSP90-like ATPase" evidence="10">
    <location>
        <begin position="268"/>
        <end position="358"/>
    </location>
</feature>
<keyword evidence="7" id="KW-0067">ATP-binding</keyword>
<dbReference type="InterPro" id="IPR050482">
    <property type="entry name" value="Sensor_HK_TwoCompSys"/>
</dbReference>
<evidence type="ECO:0000256" key="5">
    <source>
        <dbReference type="ARBA" id="ARBA00022741"/>
    </source>
</evidence>
<evidence type="ECO:0000256" key="7">
    <source>
        <dbReference type="ARBA" id="ARBA00022840"/>
    </source>
</evidence>
<sequence>MVLFTGRLSRAQRSRFRALGGLAIPELPPAAPPGTPWPRRLLAWCTAESSYRQLGYHLVVGPLLTLLGAAALLGCGAGVLLSTVIGWGWMMPRGTAVRGGGQTPSVLIFTLIGAALLFAAPWLLVRIARIDRRAARALLGPSRARELQQRVADLAESRAGVVDAADAERRRIERDLHDGAQQRLVSLAMNLGLARKTLKDVSPEAMQVIVDAHEEAQAAIAELRDLVRGLHPVVLEDRGLDAALSGIAARAPLPVRLDVRLERRMASTVEAVAYFVVSEALANVAKHAQASRVDLSVSQLGPTLRIVITDDGIGGADPTRGTGLVGLRKRAASVDGTLTISSPLGGPTVITVELPCELS</sequence>
<dbReference type="GO" id="GO:0005524">
    <property type="term" value="F:ATP binding"/>
    <property type="evidence" value="ECO:0007669"/>
    <property type="project" value="UniProtKB-KW"/>
</dbReference>
<dbReference type="SUPFAM" id="SSF55874">
    <property type="entry name" value="ATPase domain of HSP90 chaperone/DNA topoisomerase II/histidine kinase"/>
    <property type="match status" value="1"/>
</dbReference>
<evidence type="ECO:0000256" key="2">
    <source>
        <dbReference type="ARBA" id="ARBA00012438"/>
    </source>
</evidence>
<dbReference type="Pfam" id="PF07730">
    <property type="entry name" value="HisKA_3"/>
    <property type="match status" value="1"/>
</dbReference>
<dbReference type="OrthoDB" id="5242012at2"/>
<dbReference type="SMART" id="SM00387">
    <property type="entry name" value="HATPase_c"/>
    <property type="match status" value="1"/>
</dbReference>
<evidence type="ECO:0000256" key="8">
    <source>
        <dbReference type="ARBA" id="ARBA00023012"/>
    </source>
</evidence>
<dbReference type="CDD" id="cd16917">
    <property type="entry name" value="HATPase_UhpB-NarQ-NarX-like"/>
    <property type="match status" value="1"/>
</dbReference>
<dbReference type="InterPro" id="IPR036890">
    <property type="entry name" value="HATPase_C_sf"/>
</dbReference>
<evidence type="ECO:0000256" key="3">
    <source>
        <dbReference type="ARBA" id="ARBA00022553"/>
    </source>
</evidence>
<keyword evidence="9" id="KW-1133">Transmembrane helix</keyword>
<dbReference type="Gene3D" id="1.20.5.1930">
    <property type="match status" value="1"/>
</dbReference>
<feature type="transmembrane region" description="Helical" evidence="9">
    <location>
        <begin position="105"/>
        <end position="125"/>
    </location>
</feature>
<dbReference type="InterPro" id="IPR003594">
    <property type="entry name" value="HATPase_dom"/>
</dbReference>
<keyword evidence="4" id="KW-0808">Transferase</keyword>
<dbReference type="InterPro" id="IPR011712">
    <property type="entry name" value="Sig_transdc_His_kin_sub3_dim/P"/>
</dbReference>
<dbReference type="Pfam" id="PF13796">
    <property type="entry name" value="Sensor"/>
    <property type="match status" value="1"/>
</dbReference>
<keyword evidence="9" id="KW-0812">Transmembrane</keyword>
<gene>
    <name evidence="11" type="ORF">E6W39_28810</name>
</gene>
<dbReference type="PANTHER" id="PTHR24421:SF10">
    <property type="entry name" value="NITRATE_NITRITE SENSOR PROTEIN NARQ"/>
    <property type="match status" value="1"/>
</dbReference>
<dbReference type="GO" id="GO:0016020">
    <property type="term" value="C:membrane"/>
    <property type="evidence" value="ECO:0007669"/>
    <property type="project" value="InterPro"/>
</dbReference>
<comment type="caution">
    <text evidence="11">The sequence shown here is derived from an EMBL/GenBank/DDBJ whole genome shotgun (WGS) entry which is preliminary data.</text>
</comment>
<keyword evidence="3" id="KW-0597">Phosphoprotein</keyword>
<organism evidence="11 12">
    <name type="scientific">Kitasatospora acidiphila</name>
    <dbReference type="NCBI Taxonomy" id="2567942"/>
    <lineage>
        <taxon>Bacteria</taxon>
        <taxon>Bacillati</taxon>
        <taxon>Actinomycetota</taxon>
        <taxon>Actinomycetes</taxon>
        <taxon>Kitasatosporales</taxon>
        <taxon>Streptomycetaceae</taxon>
        <taxon>Kitasatospora</taxon>
    </lineage>
</organism>
<dbReference type="AlphaFoldDB" id="A0A540WF30"/>
<dbReference type="EC" id="2.7.13.3" evidence="2"/>
<evidence type="ECO:0000256" key="1">
    <source>
        <dbReference type="ARBA" id="ARBA00000085"/>
    </source>
</evidence>
<evidence type="ECO:0000256" key="4">
    <source>
        <dbReference type="ARBA" id="ARBA00022679"/>
    </source>
</evidence>
<evidence type="ECO:0000256" key="9">
    <source>
        <dbReference type="SAM" id="Phobius"/>
    </source>
</evidence>
<reference evidence="11 12" key="1">
    <citation type="submission" date="2019-06" db="EMBL/GenBank/DDBJ databases">
        <title>Description of Kitasatospora acidophila sp. nov. isolated from pine grove soil, and reclassification of Streptomyces novaecaesareae to Kitasatospora novaeceasareae comb. nov.</title>
        <authorList>
            <person name="Kim M.J."/>
        </authorList>
    </citation>
    <scope>NUCLEOTIDE SEQUENCE [LARGE SCALE GENOMIC DNA]</scope>
    <source>
        <strain evidence="11 12">MMS16-CNU292</strain>
    </source>
</reference>
<comment type="catalytic activity">
    <reaction evidence="1">
        <text>ATP + protein L-histidine = ADP + protein N-phospho-L-histidine.</text>
        <dbReference type="EC" id="2.7.13.3"/>
    </reaction>
</comment>
<dbReference type="PANTHER" id="PTHR24421">
    <property type="entry name" value="NITRATE/NITRITE SENSOR PROTEIN NARX-RELATED"/>
    <property type="match status" value="1"/>
</dbReference>
<dbReference type="Pfam" id="PF02518">
    <property type="entry name" value="HATPase_c"/>
    <property type="match status" value="1"/>
</dbReference>
<dbReference type="GO" id="GO:0046983">
    <property type="term" value="F:protein dimerization activity"/>
    <property type="evidence" value="ECO:0007669"/>
    <property type="project" value="InterPro"/>
</dbReference>
<proteinExistence type="predicted"/>
<keyword evidence="5" id="KW-0547">Nucleotide-binding</keyword>
<protein>
    <recommendedName>
        <fullName evidence="2">histidine kinase</fullName>
        <ecNumber evidence="2">2.7.13.3</ecNumber>
    </recommendedName>
</protein>
<keyword evidence="9" id="KW-0472">Membrane</keyword>
<dbReference type="GO" id="GO:0000155">
    <property type="term" value="F:phosphorelay sensor kinase activity"/>
    <property type="evidence" value="ECO:0007669"/>
    <property type="project" value="InterPro"/>
</dbReference>
<dbReference type="Proteomes" id="UP000319103">
    <property type="component" value="Unassembled WGS sequence"/>
</dbReference>
<name>A0A540WF30_9ACTN</name>
<keyword evidence="6 11" id="KW-0418">Kinase</keyword>
<keyword evidence="8" id="KW-0902">Two-component regulatory system</keyword>
<feature type="transmembrane region" description="Helical" evidence="9">
    <location>
        <begin position="58"/>
        <end position="85"/>
    </location>
</feature>
<evidence type="ECO:0000313" key="12">
    <source>
        <dbReference type="Proteomes" id="UP000319103"/>
    </source>
</evidence>
<dbReference type="EMBL" id="VIGB01000003">
    <property type="protein sequence ID" value="TQF07636.1"/>
    <property type="molecule type" value="Genomic_DNA"/>
</dbReference>
<keyword evidence="12" id="KW-1185">Reference proteome</keyword>
<evidence type="ECO:0000259" key="10">
    <source>
        <dbReference type="SMART" id="SM00387"/>
    </source>
</evidence>
<dbReference type="Gene3D" id="3.30.565.10">
    <property type="entry name" value="Histidine kinase-like ATPase, C-terminal domain"/>
    <property type="match status" value="1"/>
</dbReference>
<accession>A0A540WF30</accession>
<evidence type="ECO:0000313" key="11">
    <source>
        <dbReference type="EMBL" id="TQF07636.1"/>
    </source>
</evidence>
<evidence type="ECO:0000256" key="6">
    <source>
        <dbReference type="ARBA" id="ARBA00022777"/>
    </source>
</evidence>